<dbReference type="RefSeq" id="WP_149778598.1">
    <property type="nucleotide sequence ID" value="NZ_FRCB01000002.1"/>
</dbReference>
<sequence>MTDFDYARLIYLVLLGGAILMWFFAQNRASFGKLTQQALVWGLIFVGVIAAVGLWDDIRQTVRPTQTILAQDNRIELPRAPDGHYYLTAEINGTPVRFVVDTGASQIVLTRSDAARAGIDTAALAYIGRANTANGTVRTAPVRLDSIAIGPIRDTRVRAVVNEGAMDHSLLGMDYLQTFSSVEIGGGKLVLTR</sequence>
<dbReference type="Gene3D" id="2.40.70.10">
    <property type="entry name" value="Acid Proteases"/>
    <property type="match status" value="1"/>
</dbReference>
<dbReference type="InterPro" id="IPR021109">
    <property type="entry name" value="Peptidase_aspartic_dom_sf"/>
</dbReference>
<keyword evidence="1" id="KW-1133">Transmembrane helix</keyword>
<dbReference type="Proteomes" id="UP000322545">
    <property type="component" value="Unassembled WGS sequence"/>
</dbReference>
<keyword evidence="2" id="KW-0645">Protease</keyword>
<dbReference type="GO" id="GO:0006508">
    <property type="term" value="P:proteolysis"/>
    <property type="evidence" value="ECO:0007669"/>
    <property type="project" value="UniProtKB-KW"/>
</dbReference>
<dbReference type="SUPFAM" id="SSF50630">
    <property type="entry name" value="Acid proteases"/>
    <property type="match status" value="1"/>
</dbReference>
<keyword evidence="1" id="KW-0472">Membrane</keyword>
<feature type="transmembrane region" description="Helical" evidence="1">
    <location>
        <begin position="37"/>
        <end position="55"/>
    </location>
</feature>
<keyword evidence="3" id="KW-1185">Reference proteome</keyword>
<gene>
    <name evidence="2" type="ORF">SAMN05443432_102245</name>
</gene>
<accession>A0A1M7CPE5</accession>
<dbReference type="GO" id="GO:0008233">
    <property type="term" value="F:peptidase activity"/>
    <property type="evidence" value="ECO:0007669"/>
    <property type="project" value="UniProtKB-KW"/>
</dbReference>
<keyword evidence="2" id="KW-0378">Hydrolase</keyword>
<evidence type="ECO:0000256" key="1">
    <source>
        <dbReference type="SAM" id="Phobius"/>
    </source>
</evidence>
<reference evidence="2 3" key="1">
    <citation type="submission" date="2016-11" db="EMBL/GenBank/DDBJ databases">
        <authorList>
            <person name="Varghese N."/>
            <person name="Submissions S."/>
        </authorList>
    </citation>
    <scope>NUCLEOTIDE SEQUENCE [LARGE SCALE GENOMIC DNA]</scope>
    <source>
        <strain evidence="2 3">DSM 28249</strain>
    </source>
</reference>
<name>A0A1M7CPE5_9RHOB</name>
<evidence type="ECO:0000313" key="2">
    <source>
        <dbReference type="EMBL" id="SHL69134.1"/>
    </source>
</evidence>
<dbReference type="EMBL" id="FRCB01000002">
    <property type="protein sequence ID" value="SHL69134.1"/>
    <property type="molecule type" value="Genomic_DNA"/>
</dbReference>
<dbReference type="CDD" id="cd05483">
    <property type="entry name" value="retropepsin_like_bacteria"/>
    <property type="match status" value="1"/>
</dbReference>
<keyword evidence="1" id="KW-0812">Transmembrane</keyword>
<feature type="transmembrane region" description="Helical" evidence="1">
    <location>
        <begin position="6"/>
        <end position="25"/>
    </location>
</feature>
<proteinExistence type="predicted"/>
<dbReference type="Pfam" id="PF13975">
    <property type="entry name" value="gag-asp_proteas"/>
    <property type="match status" value="1"/>
</dbReference>
<dbReference type="NCBIfam" id="TIGR02281">
    <property type="entry name" value="clan_AA_DTGA"/>
    <property type="match status" value="1"/>
</dbReference>
<dbReference type="InterPro" id="IPR011969">
    <property type="entry name" value="Clan_AA_Asp_peptidase_C"/>
</dbReference>
<dbReference type="InterPro" id="IPR034122">
    <property type="entry name" value="Retropepsin-like_bacterial"/>
</dbReference>
<evidence type="ECO:0000313" key="3">
    <source>
        <dbReference type="Proteomes" id="UP000322545"/>
    </source>
</evidence>
<protein>
    <submittedName>
        <fullName evidence="2">Aspartyl protease family protein</fullName>
    </submittedName>
</protein>
<dbReference type="AlphaFoldDB" id="A0A1M7CPE5"/>
<organism evidence="2 3">
    <name type="scientific">Roseovarius litoreus</name>
    <dbReference type="NCBI Taxonomy" id="1155722"/>
    <lineage>
        <taxon>Bacteria</taxon>
        <taxon>Pseudomonadati</taxon>
        <taxon>Pseudomonadota</taxon>
        <taxon>Alphaproteobacteria</taxon>
        <taxon>Rhodobacterales</taxon>
        <taxon>Roseobacteraceae</taxon>
        <taxon>Roseovarius</taxon>
    </lineage>
</organism>